<dbReference type="PROSITE" id="PS51352">
    <property type="entry name" value="THIOREDOXIN_2"/>
    <property type="match status" value="1"/>
</dbReference>
<dbReference type="EMBL" id="FUZV01000001">
    <property type="protein sequence ID" value="SKC62912.1"/>
    <property type="molecule type" value="Genomic_DNA"/>
</dbReference>
<dbReference type="RefSeq" id="WP_079723971.1">
    <property type="nucleotide sequence ID" value="NZ_BMCL01000002.1"/>
</dbReference>
<evidence type="ECO:0000256" key="7">
    <source>
        <dbReference type="PIRNR" id="PIRNR000077"/>
    </source>
</evidence>
<dbReference type="InterPro" id="IPR013766">
    <property type="entry name" value="Thioredoxin_domain"/>
</dbReference>
<keyword evidence="4 9" id="KW-1015">Disulfide bond</keyword>
<feature type="disulfide bond" description="Redox-active" evidence="9">
    <location>
        <begin position="33"/>
        <end position="36"/>
    </location>
</feature>
<dbReference type="AlphaFoldDB" id="A0A1T5KGR9"/>
<proteinExistence type="inferred from homology"/>
<dbReference type="Proteomes" id="UP000190341">
    <property type="component" value="Unassembled WGS sequence"/>
</dbReference>
<name>A0A1T5KGR9_9GAMM</name>
<evidence type="ECO:0000313" key="11">
    <source>
        <dbReference type="EMBL" id="SKC62912.1"/>
    </source>
</evidence>
<sequence length="113" mass="12354">MSEKVTHVGDADFDAAVLNSDEPVLVDFWAEWCGPCKMIAPVLDELAQTYDGRLKVVKLNVDENRATAIKYHVRNIPLLLLFKNGQVQATQVGAVGKGQLTQMIDKTLGAQTA</sequence>
<feature type="active site" description="Nucleophile" evidence="8">
    <location>
        <position position="33"/>
    </location>
</feature>
<evidence type="ECO:0000256" key="2">
    <source>
        <dbReference type="ARBA" id="ARBA00022448"/>
    </source>
</evidence>
<keyword evidence="3" id="KW-0249">Electron transport</keyword>
<feature type="site" description="Deprotonates C-terminal active site Cys" evidence="8">
    <location>
        <position position="27"/>
    </location>
</feature>
<feature type="site" description="Contributes to redox potential value" evidence="8">
    <location>
        <position position="34"/>
    </location>
</feature>
<evidence type="ECO:0000256" key="9">
    <source>
        <dbReference type="PIRSR" id="PIRSR000077-4"/>
    </source>
</evidence>
<gene>
    <name evidence="11" type="ORF">SAMN06296058_1700</name>
</gene>
<dbReference type="CDD" id="cd02947">
    <property type="entry name" value="TRX_family"/>
    <property type="match status" value="1"/>
</dbReference>
<evidence type="ECO:0000256" key="1">
    <source>
        <dbReference type="ARBA" id="ARBA00008987"/>
    </source>
</evidence>
<evidence type="ECO:0000256" key="5">
    <source>
        <dbReference type="ARBA" id="ARBA00023284"/>
    </source>
</evidence>
<evidence type="ECO:0000259" key="10">
    <source>
        <dbReference type="PROSITE" id="PS51352"/>
    </source>
</evidence>
<feature type="site" description="Contributes to redox potential value" evidence="8">
    <location>
        <position position="35"/>
    </location>
</feature>
<accession>A0A1T5KGR9</accession>
<protein>
    <recommendedName>
        <fullName evidence="6 7">Thioredoxin</fullName>
    </recommendedName>
</protein>
<dbReference type="Gene3D" id="3.40.30.10">
    <property type="entry name" value="Glutaredoxin"/>
    <property type="match status" value="1"/>
</dbReference>
<reference evidence="11 12" key="1">
    <citation type="submission" date="2017-02" db="EMBL/GenBank/DDBJ databases">
        <authorList>
            <person name="Peterson S.W."/>
        </authorList>
    </citation>
    <scope>NUCLEOTIDE SEQUENCE [LARGE SCALE GENOMIC DNA]</scope>
    <source>
        <strain evidence="11 12">P15</strain>
    </source>
</reference>
<dbReference type="OrthoDB" id="9790390at2"/>
<keyword evidence="12" id="KW-1185">Reference proteome</keyword>
<keyword evidence="5 9" id="KW-0676">Redox-active center</keyword>
<dbReference type="NCBIfam" id="TIGR01068">
    <property type="entry name" value="thioredoxin"/>
    <property type="match status" value="1"/>
</dbReference>
<dbReference type="FunFam" id="3.40.30.10:FF:000001">
    <property type="entry name" value="Thioredoxin"/>
    <property type="match status" value="1"/>
</dbReference>
<evidence type="ECO:0000313" key="12">
    <source>
        <dbReference type="Proteomes" id="UP000190341"/>
    </source>
</evidence>
<dbReference type="GO" id="GO:0015035">
    <property type="term" value="F:protein-disulfide reductase activity"/>
    <property type="evidence" value="ECO:0007669"/>
    <property type="project" value="UniProtKB-UniRule"/>
</dbReference>
<dbReference type="Pfam" id="PF00085">
    <property type="entry name" value="Thioredoxin"/>
    <property type="match status" value="1"/>
</dbReference>
<evidence type="ECO:0000256" key="8">
    <source>
        <dbReference type="PIRSR" id="PIRSR000077-1"/>
    </source>
</evidence>
<dbReference type="SUPFAM" id="SSF52833">
    <property type="entry name" value="Thioredoxin-like"/>
    <property type="match status" value="1"/>
</dbReference>
<dbReference type="InterPro" id="IPR036249">
    <property type="entry name" value="Thioredoxin-like_sf"/>
</dbReference>
<dbReference type="GO" id="GO:0005829">
    <property type="term" value="C:cytosol"/>
    <property type="evidence" value="ECO:0007669"/>
    <property type="project" value="TreeGrafter"/>
</dbReference>
<comment type="similarity">
    <text evidence="1 7">Belongs to the thioredoxin family.</text>
</comment>
<dbReference type="STRING" id="428993.SAMN06296058_1700"/>
<feature type="active site" description="Nucleophile" evidence="8">
    <location>
        <position position="36"/>
    </location>
</feature>
<evidence type="ECO:0000256" key="6">
    <source>
        <dbReference type="NCBIfam" id="TIGR01068"/>
    </source>
</evidence>
<dbReference type="PROSITE" id="PS00194">
    <property type="entry name" value="THIOREDOXIN_1"/>
    <property type="match status" value="1"/>
</dbReference>
<feature type="domain" description="Thioredoxin" evidence="10">
    <location>
        <begin position="1"/>
        <end position="109"/>
    </location>
</feature>
<dbReference type="NCBIfam" id="NF006898">
    <property type="entry name" value="PRK09381.1"/>
    <property type="match status" value="1"/>
</dbReference>
<dbReference type="GO" id="GO:0045454">
    <property type="term" value="P:cell redox homeostasis"/>
    <property type="evidence" value="ECO:0007669"/>
    <property type="project" value="TreeGrafter"/>
</dbReference>
<dbReference type="InterPro" id="IPR005746">
    <property type="entry name" value="Thioredoxin"/>
</dbReference>
<dbReference type="InterPro" id="IPR017937">
    <property type="entry name" value="Thioredoxin_CS"/>
</dbReference>
<dbReference type="PIRSF" id="PIRSF000077">
    <property type="entry name" value="Thioredoxin"/>
    <property type="match status" value="1"/>
</dbReference>
<evidence type="ECO:0000256" key="3">
    <source>
        <dbReference type="ARBA" id="ARBA00022982"/>
    </source>
</evidence>
<dbReference type="PANTHER" id="PTHR45663">
    <property type="entry name" value="GEO12009P1"/>
    <property type="match status" value="1"/>
</dbReference>
<keyword evidence="2" id="KW-0813">Transport</keyword>
<organism evidence="11 12">
    <name type="scientific">Pseudoxanthomonas indica</name>
    <dbReference type="NCBI Taxonomy" id="428993"/>
    <lineage>
        <taxon>Bacteria</taxon>
        <taxon>Pseudomonadati</taxon>
        <taxon>Pseudomonadota</taxon>
        <taxon>Gammaproteobacteria</taxon>
        <taxon>Lysobacterales</taxon>
        <taxon>Lysobacteraceae</taxon>
        <taxon>Pseudoxanthomonas</taxon>
    </lineage>
</organism>
<evidence type="ECO:0000256" key="4">
    <source>
        <dbReference type="ARBA" id="ARBA00023157"/>
    </source>
</evidence>
<dbReference type="PANTHER" id="PTHR45663:SF11">
    <property type="entry name" value="GEO12009P1"/>
    <property type="match status" value="1"/>
</dbReference>
<dbReference type="PRINTS" id="PR00421">
    <property type="entry name" value="THIOREDOXIN"/>
</dbReference>